<name>A0A4U8QCS1_9FIRM</name>
<evidence type="ECO:0000313" key="4">
    <source>
        <dbReference type="EMBL" id="TLD02910.1"/>
    </source>
</evidence>
<dbReference type="Gene3D" id="3.30.450.20">
    <property type="entry name" value="PAS domain"/>
    <property type="match status" value="1"/>
</dbReference>
<feature type="transmembrane region" description="Helical" evidence="1">
    <location>
        <begin position="7"/>
        <end position="32"/>
    </location>
</feature>
<dbReference type="CDD" id="cd12912">
    <property type="entry name" value="PDC2_MCP_like"/>
    <property type="match status" value="1"/>
</dbReference>
<dbReference type="EMBL" id="QGQD01000004">
    <property type="protein sequence ID" value="TLD02910.1"/>
    <property type="molecule type" value="Genomic_DNA"/>
</dbReference>
<evidence type="ECO:0000259" key="3">
    <source>
        <dbReference type="PROSITE" id="PS50887"/>
    </source>
</evidence>
<sequence>MNDKKRSLSYIIMLIICFLFLILGCIFVYFMMRQNEKNDLNNLYDLAAQEKIMILKQINGDWETLSGISICLGDLNITETDQLTPILTTINNANTFIRMGFINTEGIGDLIDINGNTYEHVDFSNDSFFQEALAGHNSISEAIEDPYSIGYINYYGVPVYQSEKVIGVLCAVNSTDILRNIVDATLIQGGGFSNILKSNGQYIIRSAHHYNVDNIYELADLGDFSKEAYANILSDFAAGSENTVRYNYKGNKYWAVYIPVDVNDWYIISIVPESIINGNYNYTLGVILIVSSAFIISMVFAYRMNQMTRKNKEHLEQLAYSDPITGYSSFVKFLLDIGSPHDHRQNSNYAFWYCDIKRFKYFNDLFGYDAGDEVLKYFANLISRHTLKNEFFCRVNADNFTGLKYYNDKSELVEWFQTLNEQMNHYITSENQEYHLDLSIGIYCVNDFKDDITFNDMINRANMAQKAMKQSGSDNYAFYSQDIRKQILMETEMESRMHQALENEEFKIFVQPKVDIQHGNRIAGGEVLVRWVSGQGSLVVPGKFIPLFEKNGFIIHLDRYMFEGICKWARGYLDAGNPKIKLATNVSRLGLFQDDFLDFYINTKNKYHLPDGMLELEFTESVVLNNNELFKTFVEALQENGFVCSLDDFGSGYSSLNVLKELPIQVLKLDMIFFRKGANTEREQIVIRNIITMAKQLKMRTVSEGVEMKEQVNFLREVGCDIVQGYVFAKPMPLPQFEQLLKDKTGGFQL</sequence>
<dbReference type="NCBIfam" id="TIGR00254">
    <property type="entry name" value="GGDEF"/>
    <property type="match status" value="1"/>
</dbReference>
<dbReference type="Pfam" id="PF00563">
    <property type="entry name" value="EAL"/>
    <property type="match status" value="1"/>
</dbReference>
<dbReference type="InterPro" id="IPR001633">
    <property type="entry name" value="EAL_dom"/>
</dbReference>
<dbReference type="SMART" id="SM00052">
    <property type="entry name" value="EAL"/>
    <property type="match status" value="1"/>
</dbReference>
<dbReference type="Proteomes" id="UP000306509">
    <property type="component" value="Unassembled WGS sequence"/>
</dbReference>
<dbReference type="CDD" id="cd01949">
    <property type="entry name" value="GGDEF"/>
    <property type="match status" value="1"/>
</dbReference>
<evidence type="ECO:0000313" key="5">
    <source>
        <dbReference type="Proteomes" id="UP000306509"/>
    </source>
</evidence>
<dbReference type="GO" id="GO:0071111">
    <property type="term" value="F:cyclic-guanylate-specific phosphodiesterase activity"/>
    <property type="evidence" value="ECO:0007669"/>
    <property type="project" value="InterPro"/>
</dbReference>
<dbReference type="PROSITE" id="PS50887">
    <property type="entry name" value="GGDEF"/>
    <property type="match status" value="1"/>
</dbReference>
<dbReference type="InterPro" id="IPR000160">
    <property type="entry name" value="GGDEF_dom"/>
</dbReference>
<dbReference type="Pfam" id="PF00990">
    <property type="entry name" value="GGDEF"/>
    <property type="match status" value="1"/>
</dbReference>
<dbReference type="PROSITE" id="PS51257">
    <property type="entry name" value="PROKAR_LIPOPROTEIN"/>
    <property type="match status" value="1"/>
</dbReference>
<keyword evidence="1" id="KW-0812">Transmembrane</keyword>
<protein>
    <submittedName>
        <fullName evidence="4">Bacteriophytochrome cph2</fullName>
    </submittedName>
</protein>
<proteinExistence type="predicted"/>
<dbReference type="Gene3D" id="3.30.70.270">
    <property type="match status" value="1"/>
</dbReference>
<keyword evidence="1" id="KW-0472">Membrane</keyword>
<dbReference type="PANTHER" id="PTHR33121:SF70">
    <property type="entry name" value="SIGNALING PROTEIN YKOW"/>
    <property type="match status" value="1"/>
</dbReference>
<dbReference type="PROSITE" id="PS50883">
    <property type="entry name" value="EAL"/>
    <property type="match status" value="1"/>
</dbReference>
<feature type="domain" description="EAL" evidence="2">
    <location>
        <begin position="490"/>
        <end position="745"/>
    </location>
</feature>
<dbReference type="CDD" id="cd01948">
    <property type="entry name" value="EAL"/>
    <property type="match status" value="1"/>
</dbReference>
<keyword evidence="1" id="KW-1133">Transmembrane helix</keyword>
<gene>
    <name evidence="4" type="primary">cph2_1</name>
    <name evidence="4" type="ORF">DSM106044_00139</name>
</gene>
<dbReference type="InterPro" id="IPR043128">
    <property type="entry name" value="Rev_trsase/Diguanyl_cyclase"/>
</dbReference>
<organism evidence="4 5">
    <name type="scientific">Robinsoniella peoriensis</name>
    <dbReference type="NCBI Taxonomy" id="180332"/>
    <lineage>
        <taxon>Bacteria</taxon>
        <taxon>Bacillati</taxon>
        <taxon>Bacillota</taxon>
        <taxon>Clostridia</taxon>
        <taxon>Lachnospirales</taxon>
        <taxon>Lachnospiraceae</taxon>
        <taxon>Robinsoniella</taxon>
    </lineage>
</organism>
<dbReference type="RefSeq" id="WP_138001522.1">
    <property type="nucleotide sequence ID" value="NZ_QGQD01000004.1"/>
</dbReference>
<dbReference type="SUPFAM" id="SSF141868">
    <property type="entry name" value="EAL domain-like"/>
    <property type="match status" value="1"/>
</dbReference>
<evidence type="ECO:0000259" key="2">
    <source>
        <dbReference type="PROSITE" id="PS50883"/>
    </source>
</evidence>
<feature type="domain" description="GGDEF" evidence="3">
    <location>
        <begin position="347"/>
        <end position="481"/>
    </location>
</feature>
<dbReference type="InterPro" id="IPR035919">
    <property type="entry name" value="EAL_sf"/>
</dbReference>
<keyword evidence="5" id="KW-1185">Reference proteome</keyword>
<accession>A0A4U8QCS1</accession>
<feature type="transmembrane region" description="Helical" evidence="1">
    <location>
        <begin position="282"/>
        <end position="302"/>
    </location>
</feature>
<dbReference type="AlphaFoldDB" id="A0A4U8QCS1"/>
<comment type="caution">
    <text evidence="4">The sequence shown here is derived from an EMBL/GenBank/DDBJ whole genome shotgun (WGS) entry which is preliminary data.</text>
</comment>
<dbReference type="SMART" id="SM00267">
    <property type="entry name" value="GGDEF"/>
    <property type="match status" value="1"/>
</dbReference>
<dbReference type="STRING" id="180332.GCA_000797495_02162"/>
<dbReference type="InterPro" id="IPR050706">
    <property type="entry name" value="Cyclic-di-GMP_PDE-like"/>
</dbReference>
<dbReference type="InterPro" id="IPR029787">
    <property type="entry name" value="Nucleotide_cyclase"/>
</dbReference>
<reference evidence="4 5" key="1">
    <citation type="journal article" date="2019" name="Anaerobe">
        <title>Detection of Robinsoniella peoriensis in multiple bone samples of a trauma patient.</title>
        <authorList>
            <person name="Schrottner P."/>
            <person name="Hartwich K."/>
            <person name="Bunk B."/>
            <person name="Schober I."/>
            <person name="Helbig S."/>
            <person name="Rudolph W.W."/>
            <person name="Gunzer F."/>
        </authorList>
    </citation>
    <scope>NUCLEOTIDE SEQUENCE [LARGE SCALE GENOMIC DNA]</scope>
    <source>
        <strain evidence="4 5">DSM 106044</strain>
    </source>
</reference>
<dbReference type="PANTHER" id="PTHR33121">
    <property type="entry name" value="CYCLIC DI-GMP PHOSPHODIESTERASE PDEF"/>
    <property type="match status" value="1"/>
</dbReference>
<dbReference type="SUPFAM" id="SSF55073">
    <property type="entry name" value="Nucleotide cyclase"/>
    <property type="match status" value="1"/>
</dbReference>
<evidence type="ECO:0000256" key="1">
    <source>
        <dbReference type="SAM" id="Phobius"/>
    </source>
</evidence>
<dbReference type="Gene3D" id="3.20.20.450">
    <property type="entry name" value="EAL domain"/>
    <property type="match status" value="1"/>
</dbReference>